<evidence type="ECO:0000256" key="9">
    <source>
        <dbReference type="SAM" id="MobiDB-lite"/>
    </source>
</evidence>
<dbReference type="GO" id="GO:0005886">
    <property type="term" value="C:plasma membrane"/>
    <property type="evidence" value="ECO:0007669"/>
    <property type="project" value="TreeGrafter"/>
</dbReference>
<dbReference type="UniPathway" id="UPA00282"/>
<dbReference type="PANTHER" id="PTHR31650:SF1">
    <property type="entry name" value="WAX ESTER SYNTHASE_DIACYLGLYCEROL ACYLTRANSFERASE 4-RELATED"/>
    <property type="match status" value="1"/>
</dbReference>
<dbReference type="Proteomes" id="UP000663868">
    <property type="component" value="Unassembled WGS sequence"/>
</dbReference>
<evidence type="ECO:0008006" key="16">
    <source>
        <dbReference type="Google" id="ProtNLM"/>
    </source>
</evidence>
<feature type="transmembrane region" description="Helical" evidence="10">
    <location>
        <begin position="125"/>
        <end position="147"/>
    </location>
</feature>
<comment type="similarity">
    <text evidence="5">In the N-terminal section; belongs to the long-chain O-acyltransferase family.</text>
</comment>
<dbReference type="InterPro" id="IPR045034">
    <property type="entry name" value="O-acyltransferase_WSD1-like"/>
</dbReference>
<dbReference type="Proteomes" id="UP000663860">
    <property type="component" value="Unassembled WGS sequence"/>
</dbReference>
<proteinExistence type="inferred from homology"/>
<evidence type="ECO:0000313" key="14">
    <source>
        <dbReference type="EMBL" id="CAF3546969.1"/>
    </source>
</evidence>
<name>A0A813NKD3_9BILA</name>
<evidence type="ECO:0000259" key="11">
    <source>
        <dbReference type="Pfam" id="PF03007"/>
    </source>
</evidence>
<accession>A0A813NKD3</accession>
<dbReference type="GO" id="GO:0004144">
    <property type="term" value="F:diacylglycerol O-acyltransferase activity"/>
    <property type="evidence" value="ECO:0007669"/>
    <property type="project" value="UniProtKB-EC"/>
</dbReference>
<dbReference type="EMBL" id="CAJNOE010000018">
    <property type="protein sequence ID" value="CAF0740044.1"/>
    <property type="molecule type" value="Genomic_DNA"/>
</dbReference>
<feature type="domain" description="O-acyltransferase WSD1 C-terminal" evidence="12">
    <location>
        <begin position="499"/>
        <end position="645"/>
    </location>
</feature>
<dbReference type="GO" id="GO:0047196">
    <property type="term" value="F:long-chain-alcohol O-fatty-acyltransferase activity"/>
    <property type="evidence" value="ECO:0007669"/>
    <property type="project" value="UniProtKB-EC"/>
</dbReference>
<evidence type="ECO:0000313" key="13">
    <source>
        <dbReference type="EMBL" id="CAF0740044.1"/>
    </source>
</evidence>
<dbReference type="InterPro" id="IPR004255">
    <property type="entry name" value="O-acyltransferase_WSD1_N"/>
</dbReference>
<evidence type="ECO:0000256" key="4">
    <source>
        <dbReference type="ARBA" id="ARBA00023315"/>
    </source>
</evidence>
<evidence type="ECO:0000256" key="2">
    <source>
        <dbReference type="ARBA" id="ARBA00005189"/>
    </source>
</evidence>
<comment type="caution">
    <text evidence="13">The sequence shown here is derived from an EMBL/GenBank/DDBJ whole genome shotgun (WGS) entry which is preliminary data.</text>
</comment>
<evidence type="ECO:0000256" key="3">
    <source>
        <dbReference type="ARBA" id="ARBA00022679"/>
    </source>
</evidence>
<dbReference type="EMBL" id="CAJOBB010000073">
    <property type="protein sequence ID" value="CAF3546969.1"/>
    <property type="molecule type" value="Genomic_DNA"/>
</dbReference>
<organism evidence="13 15">
    <name type="scientific">Adineta steineri</name>
    <dbReference type="NCBI Taxonomy" id="433720"/>
    <lineage>
        <taxon>Eukaryota</taxon>
        <taxon>Metazoa</taxon>
        <taxon>Spiralia</taxon>
        <taxon>Gnathifera</taxon>
        <taxon>Rotifera</taxon>
        <taxon>Eurotatoria</taxon>
        <taxon>Bdelloidea</taxon>
        <taxon>Adinetida</taxon>
        <taxon>Adinetidae</taxon>
        <taxon>Adineta</taxon>
    </lineage>
</organism>
<keyword evidence="10" id="KW-0812">Transmembrane</keyword>
<evidence type="ECO:0000256" key="1">
    <source>
        <dbReference type="ARBA" id="ARBA00004771"/>
    </source>
</evidence>
<protein>
    <recommendedName>
        <fullName evidence="16">Diacylglycerol O-acyltransferase</fullName>
    </recommendedName>
</protein>
<comment type="catalytic activity">
    <reaction evidence="7">
        <text>an acyl-CoA + a 1,2-diacyl-sn-glycerol = a triacyl-sn-glycerol + CoA</text>
        <dbReference type="Rhea" id="RHEA:10868"/>
        <dbReference type="ChEBI" id="CHEBI:17815"/>
        <dbReference type="ChEBI" id="CHEBI:57287"/>
        <dbReference type="ChEBI" id="CHEBI:58342"/>
        <dbReference type="ChEBI" id="CHEBI:64615"/>
        <dbReference type="EC" id="2.3.1.20"/>
    </reaction>
</comment>
<dbReference type="Pfam" id="PF03007">
    <property type="entry name" value="WS_DGAT_cat"/>
    <property type="match status" value="1"/>
</dbReference>
<feature type="region of interest" description="Disordered" evidence="9">
    <location>
        <begin position="64"/>
        <end position="90"/>
    </location>
</feature>
<evidence type="ECO:0000256" key="5">
    <source>
        <dbReference type="ARBA" id="ARBA00024360"/>
    </source>
</evidence>
<dbReference type="AlphaFoldDB" id="A0A813NKD3"/>
<feature type="coiled-coil region" evidence="8">
    <location>
        <begin position="687"/>
        <end position="749"/>
    </location>
</feature>
<dbReference type="PANTHER" id="PTHR31650">
    <property type="entry name" value="O-ACYLTRANSFERASE (WSD1-LIKE) FAMILY PROTEIN"/>
    <property type="match status" value="1"/>
</dbReference>
<evidence type="ECO:0000256" key="8">
    <source>
        <dbReference type="SAM" id="Coils"/>
    </source>
</evidence>
<evidence type="ECO:0000256" key="6">
    <source>
        <dbReference type="ARBA" id="ARBA00047604"/>
    </source>
</evidence>
<dbReference type="InterPro" id="IPR009721">
    <property type="entry name" value="O-acyltransferase_WSD1_C"/>
</dbReference>
<comment type="pathway">
    <text evidence="2">Lipid metabolism.</text>
</comment>
<evidence type="ECO:0000256" key="10">
    <source>
        <dbReference type="SAM" id="Phobius"/>
    </source>
</evidence>
<evidence type="ECO:0000259" key="12">
    <source>
        <dbReference type="Pfam" id="PF06974"/>
    </source>
</evidence>
<keyword evidence="10" id="KW-1133">Transmembrane helix</keyword>
<dbReference type="Pfam" id="PF06974">
    <property type="entry name" value="WS_DGAT_C"/>
    <property type="match status" value="1"/>
</dbReference>
<keyword evidence="3" id="KW-0808">Transferase</keyword>
<reference evidence="13" key="1">
    <citation type="submission" date="2021-02" db="EMBL/GenBank/DDBJ databases">
        <authorList>
            <person name="Nowell W R."/>
        </authorList>
    </citation>
    <scope>NUCLEOTIDE SEQUENCE</scope>
</reference>
<keyword evidence="4" id="KW-0012">Acyltransferase</keyword>
<sequence>MQVDTRWVQPVVSDLASAPYDGNNYQHNIEQNLSVQSPPLSKLQPPLIATIFFPSPRVEPIDMARSHQQTTQNRSKTGYTQSATTDEQRHVTAPYLENRPIKRVKHPADRSPIIFIVQRISSACLTIFISLPCVILLTLLLPICWFIRTLIRLACRHHCNVTPCACSYLSASDLFWFYNSNISSNREKNDETTKLNSQTISPTAAAIFFLEGTINENSLKKLLINRLVTSSVRRGSNIGKKLFPRFSQLVVSRLSGAMWVDYSLFSIDEHVREIPRTIQSDEDLQSYISTLLSTELTRSRPLWQLHYKNRSSTRPNDSIIVFFYHPVLSDGISLLRILLKHIVDNRTTQLDLKPRFVGRHNEYIFDYIKAYLFGHMLIFSKLLFNSFRENFFKRKLLKTNINNNNNNHNNNVNNNNISTINSHFLQPQEQRKIVWSAPFSLTQANRMKLVTRTRMNDLLSTLVISSVRLYMERYGVSNSVNMNCIMPCDLRSNSANIIMGNQISHLCFELPMNIEGNIPLLWSFYDSTKRVKENGDYATMYLFTHIVYLLFPLCLANKIIARIYNSASLWLTTLAAGSSTALATMSICNRDVRSLICLSPCIGTASVNLCVTTYADEIRLVVIADPNVVPNLHLFTEYFSQQLTIVQDLLAHRRIPGEIRRITRPPRSQPAKKSISSISDLSDDLSIEEIQAKMTALQQELLSLKSQFENVDMNDPSSQTQRLIITTKLEELRREFRELLIKLQERQCELSGMIPSDEEDEMDPHVRVRLRSASVASKISLRSNDQRLLSAKMYQLDRDEGSSEFSASIVPSNPSASKMSLTAQQFNDQQIGIRRAQSVSICENTQIDMQPRTVLNRTRLTTPTRVVNTTTNTILHLDPSENWKNASGN</sequence>
<evidence type="ECO:0000256" key="7">
    <source>
        <dbReference type="ARBA" id="ARBA00048109"/>
    </source>
</evidence>
<feature type="domain" description="O-acyltransferase WSD1-like N-terminal" evidence="11">
    <location>
        <begin position="244"/>
        <end position="306"/>
    </location>
</feature>
<keyword evidence="10" id="KW-0472">Membrane</keyword>
<feature type="compositionally biased region" description="Polar residues" evidence="9">
    <location>
        <begin position="66"/>
        <end position="85"/>
    </location>
</feature>
<dbReference type="GO" id="GO:0019432">
    <property type="term" value="P:triglyceride biosynthetic process"/>
    <property type="evidence" value="ECO:0007669"/>
    <property type="project" value="UniProtKB-UniPathway"/>
</dbReference>
<gene>
    <name evidence="13" type="ORF">IZO911_LOCUS3476</name>
    <name evidence="14" type="ORF">KXQ929_LOCUS2456</name>
</gene>
<evidence type="ECO:0000313" key="15">
    <source>
        <dbReference type="Proteomes" id="UP000663860"/>
    </source>
</evidence>
<keyword evidence="8" id="KW-0175">Coiled coil</keyword>
<comment type="pathway">
    <text evidence="1">Glycerolipid metabolism; triacylglycerol biosynthesis.</text>
</comment>
<comment type="catalytic activity">
    <reaction evidence="6">
        <text>a long chain fatty alcohol + a fatty acyl-CoA = a long-chain alcohol wax ester + CoA</text>
        <dbReference type="Rhea" id="RHEA:38443"/>
        <dbReference type="ChEBI" id="CHEBI:17135"/>
        <dbReference type="ChEBI" id="CHEBI:57287"/>
        <dbReference type="ChEBI" id="CHEBI:77636"/>
        <dbReference type="ChEBI" id="CHEBI:235323"/>
        <dbReference type="EC" id="2.3.1.75"/>
    </reaction>
</comment>